<organism evidence="6 7">
    <name type="scientific">Alloacidobacterium dinghuense</name>
    <dbReference type="NCBI Taxonomy" id="2763107"/>
    <lineage>
        <taxon>Bacteria</taxon>
        <taxon>Pseudomonadati</taxon>
        <taxon>Acidobacteriota</taxon>
        <taxon>Terriglobia</taxon>
        <taxon>Terriglobales</taxon>
        <taxon>Acidobacteriaceae</taxon>
        <taxon>Alloacidobacterium</taxon>
    </lineage>
</organism>
<gene>
    <name evidence="6" type="ORF">H7849_06860</name>
</gene>
<dbReference type="InterPro" id="IPR003439">
    <property type="entry name" value="ABC_transporter-like_ATP-bd"/>
</dbReference>
<proteinExistence type="inferred from homology"/>
<dbReference type="GO" id="GO:0016887">
    <property type="term" value="F:ATP hydrolysis activity"/>
    <property type="evidence" value="ECO:0007669"/>
    <property type="project" value="InterPro"/>
</dbReference>
<dbReference type="GO" id="GO:0005524">
    <property type="term" value="F:ATP binding"/>
    <property type="evidence" value="ECO:0007669"/>
    <property type="project" value="UniProtKB-KW"/>
</dbReference>
<name>A0A7G8BM74_9BACT</name>
<dbReference type="Gene3D" id="3.40.50.300">
    <property type="entry name" value="P-loop containing nucleotide triphosphate hydrolases"/>
    <property type="match status" value="1"/>
</dbReference>
<evidence type="ECO:0000259" key="5">
    <source>
        <dbReference type="PROSITE" id="PS50893"/>
    </source>
</evidence>
<keyword evidence="7" id="KW-1185">Reference proteome</keyword>
<dbReference type="SMART" id="SM00382">
    <property type="entry name" value="AAA"/>
    <property type="match status" value="1"/>
</dbReference>
<dbReference type="InterPro" id="IPR027417">
    <property type="entry name" value="P-loop_NTPase"/>
</dbReference>
<keyword evidence="2" id="KW-0813">Transport</keyword>
<dbReference type="KEGG" id="adin:H7849_06860"/>
<feature type="domain" description="ABC transporter" evidence="5">
    <location>
        <begin position="5"/>
        <end position="231"/>
    </location>
</feature>
<dbReference type="InterPro" id="IPR003593">
    <property type="entry name" value="AAA+_ATPase"/>
</dbReference>
<dbReference type="PROSITE" id="PS50893">
    <property type="entry name" value="ABC_TRANSPORTER_2"/>
    <property type="match status" value="1"/>
</dbReference>
<dbReference type="CDD" id="cd03230">
    <property type="entry name" value="ABC_DR_subfamily_A"/>
    <property type="match status" value="1"/>
</dbReference>
<dbReference type="PANTHER" id="PTHR43335:SF4">
    <property type="entry name" value="ABC TRANSPORTER, ATP-BINDING PROTEIN"/>
    <property type="match status" value="1"/>
</dbReference>
<evidence type="ECO:0000313" key="6">
    <source>
        <dbReference type="EMBL" id="QNI33644.1"/>
    </source>
</evidence>
<dbReference type="SUPFAM" id="SSF52540">
    <property type="entry name" value="P-loop containing nucleoside triphosphate hydrolases"/>
    <property type="match status" value="1"/>
</dbReference>
<reference evidence="6 7" key="1">
    <citation type="submission" date="2020-08" db="EMBL/GenBank/DDBJ databases">
        <title>Edaphobacter telluris sp. nov. and Acidobacterium dinghuensis sp. nov., two acidobacteria isolated from forest soil.</title>
        <authorList>
            <person name="Fu J."/>
            <person name="Qiu L."/>
        </authorList>
    </citation>
    <scope>NUCLEOTIDE SEQUENCE [LARGE SCALE GENOMIC DNA]</scope>
    <source>
        <strain evidence="6">4Y35</strain>
    </source>
</reference>
<comment type="similarity">
    <text evidence="1">Belongs to the ABC transporter superfamily.</text>
</comment>
<dbReference type="Proteomes" id="UP000515312">
    <property type="component" value="Chromosome"/>
</dbReference>
<evidence type="ECO:0000313" key="7">
    <source>
        <dbReference type="Proteomes" id="UP000515312"/>
    </source>
</evidence>
<evidence type="ECO:0000256" key="2">
    <source>
        <dbReference type="ARBA" id="ARBA00022448"/>
    </source>
</evidence>
<keyword evidence="4 6" id="KW-0067">ATP-binding</keyword>
<dbReference type="Pfam" id="PF00005">
    <property type="entry name" value="ABC_tran"/>
    <property type="match status" value="1"/>
</dbReference>
<dbReference type="EMBL" id="CP060394">
    <property type="protein sequence ID" value="QNI33644.1"/>
    <property type="molecule type" value="Genomic_DNA"/>
</dbReference>
<evidence type="ECO:0000256" key="3">
    <source>
        <dbReference type="ARBA" id="ARBA00022741"/>
    </source>
</evidence>
<keyword evidence="3" id="KW-0547">Nucleotide-binding</keyword>
<evidence type="ECO:0000256" key="4">
    <source>
        <dbReference type="ARBA" id="ARBA00022840"/>
    </source>
</evidence>
<dbReference type="RefSeq" id="WP_186745197.1">
    <property type="nucleotide sequence ID" value="NZ_CP060394.1"/>
</dbReference>
<protein>
    <submittedName>
        <fullName evidence="6">ABC transporter ATP-binding protein</fullName>
    </submittedName>
</protein>
<evidence type="ECO:0000256" key="1">
    <source>
        <dbReference type="ARBA" id="ARBA00005417"/>
    </source>
</evidence>
<accession>A0A7G8BM74</accession>
<dbReference type="AlphaFoldDB" id="A0A7G8BM74"/>
<sequence length="308" mass="33428">MPAALEFQSTSKHFGAHAALDSLSLTLERGEILGFLGPNGAGKTTAIHLALGFLRPTEGGGVILGRPFGDTATRARIGFLPDSPSFFAGSANAAVELAGRLNNTRNPRLRERSRELLSQLNLASAGKDARRFSRGLQQRLGMAQALVNDPDLLILDEPTSALDPPGVLEVRELLKAARSEGKSIFFSSHQLSEVEQVCDRIAFLDHGRLLRHGPLASFLEDSGRMEVVIQGLPADAEAMLQYQQFHSGSSEAGQHFVIPAHMQREFIEQIWAAGGTLKSVTPLRRTLEELFIAWSEDASENASRKPEA</sequence>
<dbReference type="PANTHER" id="PTHR43335">
    <property type="entry name" value="ABC TRANSPORTER, ATP-BINDING PROTEIN"/>
    <property type="match status" value="1"/>
</dbReference>